<evidence type="ECO:0000256" key="1">
    <source>
        <dbReference type="ARBA" id="ARBA00000085"/>
    </source>
</evidence>
<sequence length="574" mass="61893">MIPFELVSIFSDLQNADTRYAAAANLAHYAGVERILIFGRDAEIGIFLPAPGLPQTLRAGRRWQDFLRRCADEGSATGALPAKECDTDSPVWGQCDSGGSVIAVFVGTEPGPSTRAAITALLPLLGAKLAGERAEMAAVGLAAAARESHRRANELNAALDVSRRELQAAYRRVEDELVFRREAEAKLRDADRRKDEFLAMLAHELRNPLAPIGMAAKVLRGGQVSPDRVMQTCEIIDRQIRHMIKLLDDLLDVSRVTRGLVVLTQGLHDIVAIVRDAVEQARPLIDARRHRLSITVPTQAAQVRGDGTRLVQIVTNLLNNAAKYTPEGGVIELELKLDADIVHIIVRDNGNGIDATLLPHIFDLFVQGARSFDRSQGGLGIGLALVKSLIEQHRGNISVTSGGHGAGSEFTIRLPRAEEEAPVLDMPQHGNTADSRPLSILIVDDNADAADMLSMYLGSVGHQPHVAYEGHRGLELAQEAAPDVLLLDIGLPDIDGYQLAQRIRALPQTADAMLIALTGYGQDSDRKRSIAAGFDHHLTKPVDVAALLRLLANGGGRTPERADLPAHGALGRSV</sequence>
<dbReference type="Proteomes" id="UP000716322">
    <property type="component" value="Unassembled WGS sequence"/>
</dbReference>
<dbReference type="Gene3D" id="3.40.50.2300">
    <property type="match status" value="1"/>
</dbReference>
<dbReference type="GO" id="GO:0016301">
    <property type="term" value="F:kinase activity"/>
    <property type="evidence" value="ECO:0007669"/>
    <property type="project" value="UniProtKB-KW"/>
</dbReference>
<feature type="domain" description="Response regulatory" evidence="7">
    <location>
        <begin position="439"/>
        <end position="555"/>
    </location>
</feature>
<evidence type="ECO:0000313" key="8">
    <source>
        <dbReference type="EMBL" id="NIA53948.1"/>
    </source>
</evidence>
<evidence type="ECO:0000256" key="3">
    <source>
        <dbReference type="ARBA" id="ARBA00022553"/>
    </source>
</evidence>
<dbReference type="InterPro" id="IPR003661">
    <property type="entry name" value="HisK_dim/P_dom"/>
</dbReference>
<dbReference type="EC" id="2.7.13.3" evidence="2"/>
<organism evidence="8 9">
    <name type="scientific">Telluria antibiotica</name>
    <dbReference type="NCBI Taxonomy" id="2717319"/>
    <lineage>
        <taxon>Bacteria</taxon>
        <taxon>Pseudomonadati</taxon>
        <taxon>Pseudomonadota</taxon>
        <taxon>Betaproteobacteria</taxon>
        <taxon>Burkholderiales</taxon>
        <taxon>Oxalobacteraceae</taxon>
        <taxon>Telluria group</taxon>
        <taxon>Telluria</taxon>
    </lineage>
</organism>
<protein>
    <recommendedName>
        <fullName evidence="2">histidine kinase</fullName>
        <ecNumber evidence="2">2.7.13.3</ecNumber>
    </recommendedName>
</protein>
<keyword evidence="5" id="KW-0175">Coiled coil</keyword>
<keyword evidence="8" id="KW-0808">Transferase</keyword>
<dbReference type="InterPro" id="IPR003594">
    <property type="entry name" value="HATPase_dom"/>
</dbReference>
<dbReference type="InterPro" id="IPR036890">
    <property type="entry name" value="HATPase_C_sf"/>
</dbReference>
<dbReference type="SUPFAM" id="SSF52172">
    <property type="entry name" value="CheY-like"/>
    <property type="match status" value="1"/>
</dbReference>
<keyword evidence="8" id="KW-0418">Kinase</keyword>
<keyword evidence="3 4" id="KW-0597">Phosphoprotein</keyword>
<evidence type="ECO:0000256" key="4">
    <source>
        <dbReference type="PROSITE-ProRule" id="PRU00169"/>
    </source>
</evidence>
<gene>
    <name evidence="8" type="ORF">HAV22_09860</name>
</gene>
<evidence type="ECO:0000259" key="7">
    <source>
        <dbReference type="PROSITE" id="PS50110"/>
    </source>
</evidence>
<dbReference type="CDD" id="cd00082">
    <property type="entry name" value="HisKA"/>
    <property type="match status" value="1"/>
</dbReference>
<proteinExistence type="predicted"/>
<feature type="coiled-coil region" evidence="5">
    <location>
        <begin position="152"/>
        <end position="200"/>
    </location>
</feature>
<dbReference type="SUPFAM" id="SSF55874">
    <property type="entry name" value="ATPase domain of HSP90 chaperone/DNA topoisomerase II/histidine kinase"/>
    <property type="match status" value="1"/>
</dbReference>
<comment type="caution">
    <text evidence="8">The sequence shown here is derived from an EMBL/GenBank/DDBJ whole genome shotgun (WGS) entry which is preliminary data.</text>
</comment>
<dbReference type="Gene3D" id="1.10.287.130">
    <property type="match status" value="1"/>
</dbReference>
<name>A0ABX0P9H2_9BURK</name>
<comment type="catalytic activity">
    <reaction evidence="1">
        <text>ATP + protein L-histidine = ADP + protein N-phospho-L-histidine.</text>
        <dbReference type="EC" id="2.7.13.3"/>
    </reaction>
</comment>
<evidence type="ECO:0000256" key="2">
    <source>
        <dbReference type="ARBA" id="ARBA00012438"/>
    </source>
</evidence>
<dbReference type="CDD" id="cd17580">
    <property type="entry name" value="REC_2_DhkD-like"/>
    <property type="match status" value="1"/>
</dbReference>
<dbReference type="PROSITE" id="PS50109">
    <property type="entry name" value="HIS_KIN"/>
    <property type="match status" value="1"/>
</dbReference>
<dbReference type="EMBL" id="JAAQOM010000005">
    <property type="protein sequence ID" value="NIA53948.1"/>
    <property type="molecule type" value="Genomic_DNA"/>
</dbReference>
<keyword evidence="9" id="KW-1185">Reference proteome</keyword>
<dbReference type="InterPro" id="IPR005467">
    <property type="entry name" value="His_kinase_dom"/>
</dbReference>
<dbReference type="PROSITE" id="PS50110">
    <property type="entry name" value="RESPONSE_REGULATORY"/>
    <property type="match status" value="1"/>
</dbReference>
<evidence type="ECO:0000259" key="6">
    <source>
        <dbReference type="PROSITE" id="PS50109"/>
    </source>
</evidence>
<dbReference type="PANTHER" id="PTHR43547">
    <property type="entry name" value="TWO-COMPONENT HISTIDINE KINASE"/>
    <property type="match status" value="1"/>
</dbReference>
<dbReference type="SMART" id="SM00388">
    <property type="entry name" value="HisKA"/>
    <property type="match status" value="1"/>
</dbReference>
<dbReference type="InterPro" id="IPR036097">
    <property type="entry name" value="HisK_dim/P_sf"/>
</dbReference>
<dbReference type="Gene3D" id="3.30.565.10">
    <property type="entry name" value="Histidine kinase-like ATPase, C-terminal domain"/>
    <property type="match status" value="1"/>
</dbReference>
<dbReference type="Pfam" id="PF00512">
    <property type="entry name" value="HisKA"/>
    <property type="match status" value="1"/>
</dbReference>
<dbReference type="InterPro" id="IPR004358">
    <property type="entry name" value="Sig_transdc_His_kin-like_C"/>
</dbReference>
<dbReference type="CDD" id="cd00075">
    <property type="entry name" value="HATPase"/>
    <property type="match status" value="1"/>
</dbReference>
<evidence type="ECO:0000256" key="5">
    <source>
        <dbReference type="SAM" id="Coils"/>
    </source>
</evidence>
<dbReference type="SUPFAM" id="SSF47384">
    <property type="entry name" value="Homodimeric domain of signal transducing histidine kinase"/>
    <property type="match status" value="1"/>
</dbReference>
<feature type="domain" description="Histidine kinase" evidence="6">
    <location>
        <begin position="200"/>
        <end position="418"/>
    </location>
</feature>
<dbReference type="SMART" id="SM00387">
    <property type="entry name" value="HATPase_c"/>
    <property type="match status" value="1"/>
</dbReference>
<feature type="modified residue" description="4-aspartylphosphate" evidence="4">
    <location>
        <position position="488"/>
    </location>
</feature>
<accession>A0ABX0P9H2</accession>
<dbReference type="RefSeq" id="WP_166858924.1">
    <property type="nucleotide sequence ID" value="NZ_JAAQOM010000005.1"/>
</dbReference>
<dbReference type="Pfam" id="PF00072">
    <property type="entry name" value="Response_reg"/>
    <property type="match status" value="1"/>
</dbReference>
<dbReference type="InterPro" id="IPR001789">
    <property type="entry name" value="Sig_transdc_resp-reg_receiver"/>
</dbReference>
<dbReference type="Pfam" id="PF02518">
    <property type="entry name" value="HATPase_c"/>
    <property type="match status" value="1"/>
</dbReference>
<dbReference type="PRINTS" id="PR00344">
    <property type="entry name" value="BCTRLSENSOR"/>
</dbReference>
<dbReference type="InterPro" id="IPR011006">
    <property type="entry name" value="CheY-like_superfamily"/>
</dbReference>
<dbReference type="PANTHER" id="PTHR43547:SF2">
    <property type="entry name" value="HYBRID SIGNAL TRANSDUCTION HISTIDINE KINASE C"/>
    <property type="match status" value="1"/>
</dbReference>
<dbReference type="SMART" id="SM00448">
    <property type="entry name" value="REC"/>
    <property type="match status" value="1"/>
</dbReference>
<evidence type="ECO:0000313" key="9">
    <source>
        <dbReference type="Proteomes" id="UP000716322"/>
    </source>
</evidence>
<reference evidence="8 9" key="1">
    <citation type="submission" date="2020-03" db="EMBL/GenBank/DDBJ databases">
        <title>Genome sequence of strain Massilia sp. TW-1.</title>
        <authorList>
            <person name="Chaudhary D.K."/>
        </authorList>
    </citation>
    <scope>NUCLEOTIDE SEQUENCE [LARGE SCALE GENOMIC DNA]</scope>
    <source>
        <strain evidence="8 9">TW-1</strain>
    </source>
</reference>